<keyword evidence="1" id="KW-0596">Phosphopantetheine</keyword>
<dbReference type="InterPro" id="IPR020841">
    <property type="entry name" value="PKS_Beta-ketoAc_synthase_dom"/>
</dbReference>
<evidence type="ECO:0000256" key="3">
    <source>
        <dbReference type="ARBA" id="ARBA00022679"/>
    </source>
</evidence>
<evidence type="ECO:0000256" key="5">
    <source>
        <dbReference type="SAM" id="MobiDB-lite"/>
    </source>
</evidence>
<evidence type="ECO:0000256" key="1">
    <source>
        <dbReference type="ARBA" id="ARBA00022450"/>
    </source>
</evidence>
<dbReference type="Pfam" id="PF16197">
    <property type="entry name" value="KAsynt_C_assoc"/>
    <property type="match status" value="1"/>
</dbReference>
<dbReference type="InterPro" id="IPR016035">
    <property type="entry name" value="Acyl_Trfase/lysoPLipase"/>
</dbReference>
<dbReference type="InterPro" id="IPR014030">
    <property type="entry name" value="Ketoacyl_synth_N"/>
</dbReference>
<accession>A0ABX8SDM6</accession>
<keyword evidence="4" id="KW-0511">Multifunctional enzyme</keyword>
<keyword evidence="2" id="KW-0597">Phosphoprotein</keyword>
<dbReference type="SMART" id="SM00825">
    <property type="entry name" value="PKS_KS"/>
    <property type="match status" value="1"/>
</dbReference>
<dbReference type="Gene3D" id="3.30.70.250">
    <property type="entry name" value="Malonyl-CoA ACP transacylase, ACP-binding"/>
    <property type="match status" value="1"/>
</dbReference>
<dbReference type="Proteomes" id="UP000887023">
    <property type="component" value="Chromosome"/>
</dbReference>
<organism evidence="7 8">
    <name type="scientific">Skermania pinensis</name>
    <dbReference type="NCBI Taxonomy" id="39122"/>
    <lineage>
        <taxon>Bacteria</taxon>
        <taxon>Bacillati</taxon>
        <taxon>Actinomycetota</taxon>
        <taxon>Actinomycetes</taxon>
        <taxon>Mycobacteriales</taxon>
        <taxon>Gordoniaceae</taxon>
        <taxon>Skermania</taxon>
    </lineage>
</organism>
<dbReference type="Gene3D" id="3.90.470.20">
    <property type="entry name" value="4'-phosphopantetheinyl transferase domain"/>
    <property type="match status" value="2"/>
</dbReference>
<dbReference type="CDD" id="cd00833">
    <property type="entry name" value="PKS"/>
    <property type="match status" value="1"/>
</dbReference>
<feature type="region of interest" description="Disordered" evidence="5">
    <location>
        <begin position="851"/>
        <end position="875"/>
    </location>
</feature>
<dbReference type="SUPFAM" id="SSF53901">
    <property type="entry name" value="Thiolase-like"/>
    <property type="match status" value="1"/>
</dbReference>
<dbReference type="InterPro" id="IPR032821">
    <property type="entry name" value="PKS_assoc"/>
</dbReference>
<evidence type="ECO:0000313" key="8">
    <source>
        <dbReference type="Proteomes" id="UP000887023"/>
    </source>
</evidence>
<feature type="compositionally biased region" description="Gly residues" evidence="5">
    <location>
        <begin position="858"/>
        <end position="867"/>
    </location>
</feature>
<dbReference type="InterPro" id="IPR014043">
    <property type="entry name" value="Acyl_transferase_dom"/>
</dbReference>
<dbReference type="Pfam" id="PF02801">
    <property type="entry name" value="Ketoacyl-synt_C"/>
    <property type="match status" value="1"/>
</dbReference>
<dbReference type="InterPro" id="IPR018201">
    <property type="entry name" value="Ketoacyl_synth_AS"/>
</dbReference>
<gene>
    <name evidence="7" type="ORF">KV203_08020</name>
</gene>
<dbReference type="InterPro" id="IPR050091">
    <property type="entry name" value="PKS_NRPS_Biosynth_Enz"/>
</dbReference>
<dbReference type="SUPFAM" id="SSF52151">
    <property type="entry name" value="FabD/lysophospholipase-like"/>
    <property type="match status" value="1"/>
</dbReference>
<proteinExistence type="predicted"/>
<dbReference type="EMBL" id="CP079105">
    <property type="protein sequence ID" value="QXQ15252.1"/>
    <property type="molecule type" value="Genomic_DNA"/>
</dbReference>
<dbReference type="PANTHER" id="PTHR43775">
    <property type="entry name" value="FATTY ACID SYNTHASE"/>
    <property type="match status" value="1"/>
</dbReference>
<dbReference type="InterPro" id="IPR008278">
    <property type="entry name" value="4-PPantetheinyl_Trfase_dom"/>
</dbReference>
<dbReference type="Gene3D" id="3.40.47.10">
    <property type="match status" value="1"/>
</dbReference>
<dbReference type="Pfam" id="PF00109">
    <property type="entry name" value="ketoacyl-synt"/>
    <property type="match status" value="1"/>
</dbReference>
<dbReference type="Gene3D" id="3.40.366.10">
    <property type="entry name" value="Malonyl-Coenzyme A Acyl Carrier Protein, domain 2"/>
    <property type="match status" value="1"/>
</dbReference>
<dbReference type="SUPFAM" id="SSF56214">
    <property type="entry name" value="4'-phosphopantetheinyl transferase"/>
    <property type="match status" value="2"/>
</dbReference>
<dbReference type="PROSITE" id="PS00606">
    <property type="entry name" value="KS3_1"/>
    <property type="match status" value="1"/>
</dbReference>
<name>A0ABX8SDM6_9ACTN</name>
<reference evidence="7" key="1">
    <citation type="submission" date="2021-07" db="EMBL/GenBank/DDBJ databases">
        <title>Candidatus Kaistella beijingensis sp. nov. isolated from a municipal wastewater treatment plant is involved in sludge foaming.</title>
        <authorList>
            <person name="Song Y."/>
            <person name="Liu S.-J."/>
        </authorList>
    </citation>
    <scope>NUCLEOTIDE SEQUENCE</scope>
    <source>
        <strain evidence="7">DSM 43998</strain>
    </source>
</reference>
<dbReference type="Pfam" id="PF00698">
    <property type="entry name" value="Acyl_transf_1"/>
    <property type="match status" value="1"/>
</dbReference>
<dbReference type="Gene3D" id="3.10.129.110">
    <property type="entry name" value="Polyketide synthase dehydratase"/>
    <property type="match status" value="1"/>
</dbReference>
<feature type="domain" description="Ketosynthase family 3 (KS3)" evidence="6">
    <location>
        <begin position="2"/>
        <end position="438"/>
    </location>
</feature>
<dbReference type="PROSITE" id="PS52004">
    <property type="entry name" value="KS3_2"/>
    <property type="match status" value="1"/>
</dbReference>
<dbReference type="InterPro" id="IPR042104">
    <property type="entry name" value="PKS_dehydratase_sf"/>
</dbReference>
<dbReference type="InterPro" id="IPR014031">
    <property type="entry name" value="Ketoacyl_synth_C"/>
</dbReference>
<protein>
    <submittedName>
        <fullName evidence="7">Type I polyketide synthase</fullName>
    </submittedName>
</protein>
<dbReference type="InterPro" id="IPR037143">
    <property type="entry name" value="4-PPantetheinyl_Trfase_dom_sf"/>
</dbReference>
<dbReference type="RefSeq" id="WP_066471827.1">
    <property type="nucleotide sequence ID" value="NZ_CBCRUZ010000001.1"/>
</dbReference>
<dbReference type="InterPro" id="IPR016039">
    <property type="entry name" value="Thiolase-like"/>
</dbReference>
<dbReference type="InterPro" id="IPR001227">
    <property type="entry name" value="Ac_transferase_dom_sf"/>
</dbReference>
<dbReference type="PANTHER" id="PTHR43775:SF37">
    <property type="entry name" value="SI:DKEY-61P9.11"/>
    <property type="match status" value="1"/>
</dbReference>
<keyword evidence="3" id="KW-0808">Transferase</keyword>
<evidence type="ECO:0000256" key="4">
    <source>
        <dbReference type="ARBA" id="ARBA00023268"/>
    </source>
</evidence>
<keyword evidence="8" id="KW-1185">Reference proteome</keyword>
<dbReference type="Pfam" id="PF01648">
    <property type="entry name" value="ACPS"/>
    <property type="match status" value="1"/>
</dbReference>
<sequence>MSEPVAVVGMAAVFPGAPDLDAYWSNLVGGVDAVTAIPPDRMDTAFRDLFETTRGGFVAPTVDPVGFGIMPVAAASAEPDQLLGLSVAAAALDDTVGPVARNRTGIVLGRGAYHTPGIARLVDRVRAPVQLATTLAELGLDAATIDAVVAAFGSRSQAGTDPIGLVPNLAASRIANRLDLRGPAYTIDAACASSLLAIDQAARELTEHRCDAMLAGGIHLCHDVTLWTVFAELGALSRSSAIRPFDRRADGIVIGEGAGVITLKRLADAERAGDRIYAVIRGAGVSSDGRESAAMRPRVDGQLAALTAAWAAADCDPATVSMVEGHGTATPAGDEVELAVLGRFFGSAASAPVRPLGSVKSMIGHAMPAAGIAGLIKTALAIHHGLVPPSLHCEEPSDALAAARFRVPAVAEPWSGIRRAGVSAFGFGGINAHVVLEAHPATTVASRVRRRPTGLAVSARSIEDLHAAIEAPWRSAAGPFRLALLDPTSDRIKLAHKVVERGLGWRGTKDIWFTPAGLGALGGKLAYVFPGVEATFAANLDGLDLAPDAAAAVARANTTGVSEVGEIEVRGHGVFALGRALAQIVTALGASPDLLAGHSIGEWTAMAVGGMVPPATVDALLAEIPAGMDYPDVRFAAIGCGVEDARPALDGLDAIAVTHDNCPHQTIVCGVPASVQTAITRLGRRGVLSQVLPFRSGFHSPLFTDYLGPHRARIAAIALQRPCVPLWSATTCTPYPDDPTAIRVLAVDHLVRPVRFRELIERLYADGVRAFVQLGVGSLAGFVDDTLRGREFLAIAAAAQHPRQLSRVACALWVDGFTEDLDLGIEQPGRGTRLDLGVPLVHLAESVSRPQFRRDPAGGAGVSGGPTSGLSGADGTDPVLAELVATLDEAAAASRAVVEAYRAGRPRVVSTVTTMSRVLSVETEPALGDHCLVRQPQDASAADRYPVVPMTMMIAMMIDAAERHAPGRVPIGLEDIHAARWLAVAPPVEVEIIARGDSTRIRVEIRGHASGTVLLADRYPAAPVPELPELTGARPAPFDARRMYDERWMFHGPRYQGVGVLGPIGDDGIDGVIDVLPAPGALLDCAGQLLGWWVMHTRAQDRLAMPVAIEHISLFSAEPEVGRRVACRVRLRQVGERQVQANLELVAGDRVWARIDGWIDRRFDTDAAAWDVFRHPERNVLADDAGAYVVVREHWRTAASRELMLRRYLGESERAVHDELGPRARRGWLLGRIAIKDAVRQYLWSRGAGPLYPMEIEVRNDASGRPVVDPAGVHVSVAHKDDVAVAIVSDRAVGIDIERIEPRSESFAALVCSAAERALGGLDDTDEWLTRLWAAKEAAAKARGHGLGDPRSVEVTARNGGRVRIGEYWIASRREGEEIVAWTVR</sequence>
<dbReference type="SMART" id="SM00827">
    <property type="entry name" value="PKS_AT"/>
    <property type="match status" value="1"/>
</dbReference>
<evidence type="ECO:0000313" key="7">
    <source>
        <dbReference type="EMBL" id="QXQ15252.1"/>
    </source>
</evidence>
<evidence type="ECO:0000259" key="6">
    <source>
        <dbReference type="PROSITE" id="PS52004"/>
    </source>
</evidence>
<evidence type="ECO:0000256" key="2">
    <source>
        <dbReference type="ARBA" id="ARBA00022553"/>
    </source>
</evidence>